<keyword evidence="2" id="KW-0812">Transmembrane</keyword>
<feature type="compositionally biased region" description="Low complexity" evidence="1">
    <location>
        <begin position="125"/>
        <end position="143"/>
    </location>
</feature>
<proteinExistence type="predicted"/>
<evidence type="ECO:0000313" key="3">
    <source>
        <dbReference type="EMBL" id="GAA3554452.1"/>
    </source>
</evidence>
<feature type="region of interest" description="Disordered" evidence="1">
    <location>
        <begin position="29"/>
        <end position="68"/>
    </location>
</feature>
<name>A0ABP6WP00_9ACTN</name>
<accession>A0ABP6WP00</accession>
<feature type="region of interest" description="Disordered" evidence="1">
    <location>
        <begin position="112"/>
        <end position="146"/>
    </location>
</feature>
<evidence type="ECO:0000256" key="2">
    <source>
        <dbReference type="SAM" id="Phobius"/>
    </source>
</evidence>
<organism evidence="3 4">
    <name type="scientific">Nonomuraea rosea</name>
    <dbReference type="NCBI Taxonomy" id="638574"/>
    <lineage>
        <taxon>Bacteria</taxon>
        <taxon>Bacillati</taxon>
        <taxon>Actinomycetota</taxon>
        <taxon>Actinomycetes</taxon>
        <taxon>Streptosporangiales</taxon>
        <taxon>Streptosporangiaceae</taxon>
        <taxon>Nonomuraea</taxon>
    </lineage>
</organism>
<keyword evidence="2" id="KW-0472">Membrane</keyword>
<evidence type="ECO:0000313" key="4">
    <source>
        <dbReference type="Proteomes" id="UP001500630"/>
    </source>
</evidence>
<sequence length="370" mass="39565">MMYAMPHGDDLDARFNELVAQIDAEEQRKMRTSAAKGARQARAERRTGRLAGADRARGADRWDRPGAAGPRRIGRAWLAMATITAVLVAGGAVVTFRPELLAPSGVDLDSFSTETGPALNEATVGEPGETGAPEPGQGQAAGPFDGSPAADYAEGAAGFVMPKAKALGGLSKKDVAKGLERARDLLAAAHLDRRTLMGGKPASFMKLLHPDERAQFRAHLDRKGERNTRSWVVSFASKTTELATDVIKVHGASKLSAYKKDGHTGAELTTNYLVVYAVHPPGDPGRTIRLVRHHQGSVLMYRDTRGAVTWVGEWGGSVTPAGCGTRREDGFVRPHYPGSAQDGERPTGTPIDPYDLDQPRLKKCAAANRT</sequence>
<evidence type="ECO:0000256" key="1">
    <source>
        <dbReference type="SAM" id="MobiDB-lite"/>
    </source>
</evidence>
<feature type="region of interest" description="Disordered" evidence="1">
    <location>
        <begin position="326"/>
        <end position="370"/>
    </location>
</feature>
<feature type="transmembrane region" description="Helical" evidence="2">
    <location>
        <begin position="76"/>
        <end position="96"/>
    </location>
</feature>
<protein>
    <submittedName>
        <fullName evidence="3">Uncharacterized protein</fullName>
    </submittedName>
</protein>
<comment type="caution">
    <text evidence="3">The sequence shown here is derived from an EMBL/GenBank/DDBJ whole genome shotgun (WGS) entry which is preliminary data.</text>
</comment>
<keyword evidence="4" id="KW-1185">Reference proteome</keyword>
<keyword evidence="2" id="KW-1133">Transmembrane helix</keyword>
<feature type="compositionally biased region" description="Basic and acidic residues" evidence="1">
    <location>
        <begin position="41"/>
        <end position="64"/>
    </location>
</feature>
<dbReference type="EMBL" id="BAABDQ010000007">
    <property type="protein sequence ID" value="GAA3554452.1"/>
    <property type="molecule type" value="Genomic_DNA"/>
</dbReference>
<dbReference type="Proteomes" id="UP001500630">
    <property type="component" value="Unassembled WGS sequence"/>
</dbReference>
<reference evidence="4" key="1">
    <citation type="journal article" date="2019" name="Int. J. Syst. Evol. Microbiol.">
        <title>The Global Catalogue of Microorganisms (GCM) 10K type strain sequencing project: providing services to taxonomists for standard genome sequencing and annotation.</title>
        <authorList>
            <consortium name="The Broad Institute Genomics Platform"/>
            <consortium name="The Broad Institute Genome Sequencing Center for Infectious Disease"/>
            <person name="Wu L."/>
            <person name="Ma J."/>
        </authorList>
    </citation>
    <scope>NUCLEOTIDE SEQUENCE [LARGE SCALE GENOMIC DNA]</scope>
    <source>
        <strain evidence="4">JCM 17326</strain>
    </source>
</reference>
<gene>
    <name evidence="3" type="ORF">GCM10022419_038570</name>
</gene>